<dbReference type="Pfam" id="PF00535">
    <property type="entry name" value="Glycos_transf_2"/>
    <property type="match status" value="1"/>
</dbReference>
<keyword evidence="2" id="KW-0328">Glycosyltransferase</keyword>
<dbReference type="InterPro" id="IPR001173">
    <property type="entry name" value="Glyco_trans_2-like"/>
</dbReference>
<evidence type="ECO:0000313" key="2">
    <source>
        <dbReference type="EMBL" id="MCW7516260.1"/>
    </source>
</evidence>
<dbReference type="PANTHER" id="PTHR22916">
    <property type="entry name" value="GLYCOSYLTRANSFERASE"/>
    <property type="match status" value="1"/>
</dbReference>
<dbReference type="EMBL" id="JAMQQD010000005">
    <property type="protein sequence ID" value="MCW7516260.1"/>
    <property type="molecule type" value="Genomic_DNA"/>
</dbReference>
<comment type="caution">
    <text evidence="2">The sequence shown here is derived from an EMBL/GenBank/DDBJ whole genome shotgun (WGS) entry which is preliminary data.</text>
</comment>
<keyword evidence="2" id="KW-0808">Transferase</keyword>
<dbReference type="PANTHER" id="PTHR22916:SF3">
    <property type="entry name" value="UDP-GLCNAC:BETAGAL BETA-1,3-N-ACETYLGLUCOSAMINYLTRANSFERASE-LIKE PROTEIN 1"/>
    <property type="match status" value="1"/>
</dbReference>
<dbReference type="SUPFAM" id="SSF53448">
    <property type="entry name" value="Nucleotide-diphospho-sugar transferases"/>
    <property type="match status" value="1"/>
</dbReference>
<gene>
    <name evidence="2" type="ORF">ND810_13925</name>
</gene>
<reference evidence="2" key="1">
    <citation type="submission" date="2022-06" db="EMBL/GenBank/DDBJ databases">
        <title>Leptospira isolates from biofilms formed at urban environments.</title>
        <authorList>
            <person name="Ribeiro P.S."/>
            <person name="Sousa T."/>
            <person name="Carvalho N."/>
            <person name="Aburjaile F."/>
            <person name="Neves F."/>
            <person name="Oliveira D."/>
            <person name="Blanco L."/>
            <person name="Lima J."/>
            <person name="Costa F."/>
            <person name="Brenig B."/>
            <person name="Soares S."/>
            <person name="Ramos R."/>
            <person name="Goes-Neto A."/>
            <person name="Matiuzzi M."/>
            <person name="Azevedo V."/>
            <person name="Ristow P."/>
        </authorList>
    </citation>
    <scope>NUCLEOTIDE SEQUENCE</scope>
    <source>
        <strain evidence="2">VSF7</strain>
    </source>
</reference>
<dbReference type="GO" id="GO:0016758">
    <property type="term" value="F:hexosyltransferase activity"/>
    <property type="evidence" value="ECO:0007669"/>
    <property type="project" value="UniProtKB-ARBA"/>
</dbReference>
<proteinExistence type="predicted"/>
<name>A0AAW5V3L4_9LEPT</name>
<dbReference type="Proteomes" id="UP001209694">
    <property type="component" value="Unassembled WGS sequence"/>
</dbReference>
<evidence type="ECO:0000313" key="3">
    <source>
        <dbReference type="Proteomes" id="UP001209694"/>
    </source>
</evidence>
<organism evidence="2 3">
    <name type="scientific">Leptospira levettii</name>
    <dbReference type="NCBI Taxonomy" id="2023178"/>
    <lineage>
        <taxon>Bacteria</taxon>
        <taxon>Pseudomonadati</taxon>
        <taxon>Spirochaetota</taxon>
        <taxon>Spirochaetia</taxon>
        <taxon>Leptospirales</taxon>
        <taxon>Leptospiraceae</taxon>
        <taxon>Leptospira</taxon>
    </lineage>
</organism>
<protein>
    <submittedName>
        <fullName evidence="2">Glycosyltransferase</fullName>
        <ecNumber evidence="2">2.4.-.-</ecNumber>
    </submittedName>
</protein>
<feature type="domain" description="Glycosyltransferase 2-like" evidence="1">
    <location>
        <begin position="3"/>
        <end position="147"/>
    </location>
</feature>
<sequence>MNCFNAGPFLKESIESVINQTYTNWELIFWDNQSSDNSARIVKAFVDPRIKYFYAYKHTKLYEARNLAIQESKGKYIAFLDTDDLWHKEKLEKQVKILMKGEYPFVFSNYNLIDKNSNFLKKAIRFGKKSGMITRELIRGYYIGILTVVFDRSLLDKVGEKFNLNFNHVGDLDFFLRLSEGNAFYYSTETLAQYRVHGNNLSTLKSLELLKELKVLARQMSDRPFYKNHIDYLNDFVLYRKYLLLKKGLERGKKFSIIYLAISMKSRIDFFLKLLILRLIKHKNIFRS</sequence>
<dbReference type="EC" id="2.4.-.-" evidence="2"/>
<accession>A0AAW5V3L4</accession>
<dbReference type="InterPro" id="IPR029044">
    <property type="entry name" value="Nucleotide-diphossugar_trans"/>
</dbReference>
<evidence type="ECO:0000259" key="1">
    <source>
        <dbReference type="Pfam" id="PF00535"/>
    </source>
</evidence>
<dbReference type="AlphaFoldDB" id="A0AAW5V3L4"/>
<dbReference type="Gene3D" id="3.90.550.10">
    <property type="entry name" value="Spore Coat Polysaccharide Biosynthesis Protein SpsA, Chain A"/>
    <property type="match status" value="1"/>
</dbReference>